<evidence type="ECO:0000313" key="2">
    <source>
        <dbReference type="EMBL" id="GAA2382754.1"/>
    </source>
</evidence>
<feature type="domain" description="NTP pyrophosphohydrolase MazG-like" evidence="1">
    <location>
        <begin position="67"/>
        <end position="126"/>
    </location>
</feature>
<gene>
    <name evidence="2" type="ORF">GCM10010170_091210</name>
</gene>
<dbReference type="EMBL" id="BAAARV010000093">
    <property type="protein sequence ID" value="GAA2382754.1"/>
    <property type="molecule type" value="Genomic_DNA"/>
</dbReference>
<sequence>MIVVAEWAARMRLLTCPTAARTSAPGSVMLSIVDNPRPFALEDLPRAAADVAAKLTEAGFTEAPHLRQALALAEEAGEFVGAVRRYYGLARRTGTFEDVEAELADVVITAFVTAHTMGIDVERAVAAKLGVLYTRGWRES</sequence>
<dbReference type="Proteomes" id="UP001501444">
    <property type="component" value="Unassembled WGS sequence"/>
</dbReference>
<dbReference type="Gene3D" id="1.10.287.1080">
    <property type="entry name" value="MazG-like"/>
    <property type="match status" value="1"/>
</dbReference>
<reference evidence="2 3" key="1">
    <citation type="journal article" date="2019" name="Int. J. Syst. Evol. Microbiol.">
        <title>The Global Catalogue of Microorganisms (GCM) 10K type strain sequencing project: providing services to taxonomists for standard genome sequencing and annotation.</title>
        <authorList>
            <consortium name="The Broad Institute Genomics Platform"/>
            <consortium name="The Broad Institute Genome Sequencing Center for Infectious Disease"/>
            <person name="Wu L."/>
            <person name="Ma J."/>
        </authorList>
    </citation>
    <scope>NUCLEOTIDE SEQUENCE [LARGE SCALE GENOMIC DNA]</scope>
    <source>
        <strain evidence="2 3">JCM 3272</strain>
    </source>
</reference>
<evidence type="ECO:0000259" key="1">
    <source>
        <dbReference type="Pfam" id="PF03819"/>
    </source>
</evidence>
<comment type="caution">
    <text evidence="2">The sequence shown here is derived from an EMBL/GenBank/DDBJ whole genome shotgun (WGS) entry which is preliminary data.</text>
</comment>
<accession>A0ABN3HM66</accession>
<evidence type="ECO:0000313" key="3">
    <source>
        <dbReference type="Proteomes" id="UP001501444"/>
    </source>
</evidence>
<dbReference type="SUPFAM" id="SSF101386">
    <property type="entry name" value="all-alpha NTP pyrophosphatases"/>
    <property type="match status" value="1"/>
</dbReference>
<name>A0ABN3HM66_9ACTN</name>
<dbReference type="InterPro" id="IPR004518">
    <property type="entry name" value="MazG-like_dom"/>
</dbReference>
<keyword evidence="3" id="KW-1185">Reference proteome</keyword>
<protein>
    <recommendedName>
        <fullName evidence="1">NTP pyrophosphohydrolase MazG-like domain-containing protein</fullName>
    </recommendedName>
</protein>
<dbReference type="Pfam" id="PF03819">
    <property type="entry name" value="MazG"/>
    <property type="match status" value="1"/>
</dbReference>
<proteinExistence type="predicted"/>
<organism evidence="2 3">
    <name type="scientific">Dactylosporangium salmoneum</name>
    <dbReference type="NCBI Taxonomy" id="53361"/>
    <lineage>
        <taxon>Bacteria</taxon>
        <taxon>Bacillati</taxon>
        <taxon>Actinomycetota</taxon>
        <taxon>Actinomycetes</taxon>
        <taxon>Micromonosporales</taxon>
        <taxon>Micromonosporaceae</taxon>
        <taxon>Dactylosporangium</taxon>
    </lineage>
</organism>